<proteinExistence type="inferred from homology"/>
<dbReference type="PANTHER" id="PTHR30469:SF15">
    <property type="entry name" value="HLYD FAMILY OF SECRETION PROTEINS"/>
    <property type="match status" value="1"/>
</dbReference>
<feature type="domain" description="CzcB-like barrel-sandwich hybrid" evidence="4">
    <location>
        <begin position="78"/>
        <end position="198"/>
    </location>
</feature>
<evidence type="ECO:0000256" key="2">
    <source>
        <dbReference type="SAM" id="Coils"/>
    </source>
</evidence>
<organism evidence="6 7">
    <name type="scientific">Moheibacter stercoris</name>
    <dbReference type="NCBI Taxonomy" id="1628251"/>
    <lineage>
        <taxon>Bacteria</taxon>
        <taxon>Pseudomonadati</taxon>
        <taxon>Bacteroidota</taxon>
        <taxon>Flavobacteriia</taxon>
        <taxon>Flavobacteriales</taxon>
        <taxon>Weeksellaceae</taxon>
        <taxon>Moheibacter</taxon>
    </lineage>
</organism>
<evidence type="ECO:0000259" key="3">
    <source>
        <dbReference type="Pfam" id="PF25954"/>
    </source>
</evidence>
<keyword evidence="2" id="KW-0175">Coiled coil</keyword>
<comment type="caution">
    <text evidence="6">The sequence shown here is derived from an EMBL/GenBank/DDBJ whole genome shotgun (WGS) entry which is preliminary data.</text>
</comment>
<sequence>MKIVKNLLIAVAVIGLVVWAGMTLVNNKKKSEEETKIVAQVNDSIAVNVSKVSFQNINTDYVSNGTFEPYQEMIFPSEVSGKVLRVMVDEGSYVKVGQTLAIIRGDSQSIDLTAAQAAYQNAVADNQRYENALKTGGVTQQQVDMSRLQLKNAKAQLDQAKIRVGDTTVRATISGVVNQRFIEPGSYVSPGAQMFEIVNVGTLKLRTEVDESQIIRFKVGDVIKVKASVYPDKEFTGKITFIAPKASASLNFPVEIQVSNTAGNELKAGMYGTAVFSSADDEVKGKPVLVVSREAFVGGLNNSEVFVVENGKAKLVKVQAGRNFGDLIEVLGGLNDGQTVVTSGQINLIDGKTVKVIN</sequence>
<protein>
    <submittedName>
        <fullName evidence="6">RND family efflux transporter MFP subunit</fullName>
    </submittedName>
</protein>
<dbReference type="Gene3D" id="2.40.30.170">
    <property type="match status" value="1"/>
</dbReference>
<dbReference type="Proteomes" id="UP001549146">
    <property type="component" value="Unassembled WGS sequence"/>
</dbReference>
<dbReference type="Gene3D" id="2.40.50.100">
    <property type="match status" value="1"/>
</dbReference>
<dbReference type="Pfam" id="PF25989">
    <property type="entry name" value="YknX_C"/>
    <property type="match status" value="1"/>
</dbReference>
<dbReference type="RefSeq" id="WP_354508112.1">
    <property type="nucleotide sequence ID" value="NZ_JBEPMO010000005.1"/>
</dbReference>
<dbReference type="Pfam" id="PF25954">
    <property type="entry name" value="Beta-barrel_RND_2"/>
    <property type="match status" value="1"/>
</dbReference>
<evidence type="ECO:0000259" key="5">
    <source>
        <dbReference type="Pfam" id="PF25989"/>
    </source>
</evidence>
<dbReference type="EMBL" id="JBEPMO010000005">
    <property type="protein sequence ID" value="MET3731648.1"/>
    <property type="molecule type" value="Genomic_DNA"/>
</dbReference>
<dbReference type="SUPFAM" id="SSF111369">
    <property type="entry name" value="HlyD-like secretion proteins"/>
    <property type="match status" value="1"/>
</dbReference>
<feature type="domain" description="YknX-like C-terminal permuted SH3-like" evidence="5">
    <location>
        <begin position="296"/>
        <end position="356"/>
    </location>
</feature>
<reference evidence="6 7" key="1">
    <citation type="submission" date="2024-06" db="EMBL/GenBank/DDBJ databases">
        <title>Genomic Encyclopedia of Type Strains, Phase IV (KMG-IV): sequencing the most valuable type-strain genomes for metagenomic binning, comparative biology and taxonomic classification.</title>
        <authorList>
            <person name="Goeker M."/>
        </authorList>
    </citation>
    <scope>NUCLEOTIDE SEQUENCE [LARGE SCALE GENOMIC DNA]</scope>
    <source>
        <strain evidence="6 7">DSM 29388</strain>
    </source>
</reference>
<evidence type="ECO:0000313" key="6">
    <source>
        <dbReference type="EMBL" id="MET3731648.1"/>
    </source>
</evidence>
<feature type="domain" description="CusB-like beta-barrel" evidence="3">
    <location>
        <begin position="206"/>
        <end position="278"/>
    </location>
</feature>
<dbReference type="Gene3D" id="2.40.420.20">
    <property type="match status" value="1"/>
</dbReference>
<name>A0ABV2LSV1_9FLAO</name>
<gene>
    <name evidence="6" type="ORF">ABID46_001222</name>
</gene>
<evidence type="ECO:0000313" key="7">
    <source>
        <dbReference type="Proteomes" id="UP001549146"/>
    </source>
</evidence>
<feature type="coiled-coil region" evidence="2">
    <location>
        <begin position="112"/>
        <end position="163"/>
    </location>
</feature>
<dbReference type="Pfam" id="PF25973">
    <property type="entry name" value="BSH_CzcB"/>
    <property type="match status" value="1"/>
</dbReference>
<dbReference type="Gene3D" id="1.10.287.470">
    <property type="entry name" value="Helix hairpin bin"/>
    <property type="match status" value="1"/>
</dbReference>
<evidence type="ECO:0000256" key="1">
    <source>
        <dbReference type="ARBA" id="ARBA00009477"/>
    </source>
</evidence>
<accession>A0ABV2LSV1</accession>
<dbReference type="InterPro" id="IPR058647">
    <property type="entry name" value="BSH_CzcB-like"/>
</dbReference>
<dbReference type="InterPro" id="IPR006143">
    <property type="entry name" value="RND_pump_MFP"/>
</dbReference>
<dbReference type="PANTHER" id="PTHR30469">
    <property type="entry name" value="MULTIDRUG RESISTANCE PROTEIN MDTA"/>
    <property type="match status" value="1"/>
</dbReference>
<dbReference type="InterPro" id="IPR058637">
    <property type="entry name" value="YknX-like_C"/>
</dbReference>
<dbReference type="NCBIfam" id="TIGR01730">
    <property type="entry name" value="RND_mfp"/>
    <property type="match status" value="1"/>
</dbReference>
<keyword evidence="7" id="KW-1185">Reference proteome</keyword>
<dbReference type="InterPro" id="IPR058792">
    <property type="entry name" value="Beta-barrel_RND_2"/>
</dbReference>
<comment type="similarity">
    <text evidence="1">Belongs to the membrane fusion protein (MFP) (TC 8.A.1) family.</text>
</comment>
<evidence type="ECO:0000259" key="4">
    <source>
        <dbReference type="Pfam" id="PF25973"/>
    </source>
</evidence>